<dbReference type="AlphaFoldDB" id="A4WIU5"/>
<dbReference type="InterPro" id="IPR037284">
    <property type="entry name" value="SUF_FeS_clus_asmbl_SufBD_sf"/>
</dbReference>
<evidence type="ECO:0000259" key="3">
    <source>
        <dbReference type="Pfam" id="PF19295"/>
    </source>
</evidence>
<evidence type="ECO:0000313" key="4">
    <source>
        <dbReference type="EMBL" id="ABP50312.1"/>
    </source>
</evidence>
<organism evidence="4 5">
    <name type="scientific">Pyrobaculum arsenaticum (strain DSM 13514 / JCM 11321 / PZ6)</name>
    <dbReference type="NCBI Taxonomy" id="340102"/>
    <lineage>
        <taxon>Archaea</taxon>
        <taxon>Thermoproteota</taxon>
        <taxon>Thermoprotei</taxon>
        <taxon>Thermoproteales</taxon>
        <taxon>Thermoproteaceae</taxon>
        <taxon>Pyrobaculum</taxon>
    </lineage>
</organism>
<dbReference type="PANTHER" id="PTHR30508">
    <property type="entry name" value="FES CLUSTER ASSEMBLY PROTEIN SUF"/>
    <property type="match status" value="1"/>
</dbReference>
<dbReference type="PhylomeDB" id="A4WIU5"/>
<reference evidence="4 5" key="1">
    <citation type="submission" date="2007-04" db="EMBL/GenBank/DDBJ databases">
        <title>Complete sequence of Pyrobaculum arsenaticum DSM 13514.</title>
        <authorList>
            <consortium name="US DOE Joint Genome Institute"/>
            <person name="Copeland A."/>
            <person name="Lucas S."/>
            <person name="Lapidus A."/>
            <person name="Barry K."/>
            <person name="Glavina del Rio T."/>
            <person name="Dalin E."/>
            <person name="Tice H."/>
            <person name="Pitluck S."/>
            <person name="Chain P."/>
            <person name="Malfatti S."/>
            <person name="Shin M."/>
            <person name="Vergez L."/>
            <person name="Schmutz J."/>
            <person name="Larimer F."/>
            <person name="Land M."/>
            <person name="Hauser L."/>
            <person name="Kyrpides N."/>
            <person name="Mikhailova N."/>
            <person name="Cozen A.E."/>
            <person name="Fitz-Gibbon S.T."/>
            <person name="House C.H."/>
            <person name="Saltikov C."/>
            <person name="Lowe T.M."/>
            <person name="Richardson P."/>
        </authorList>
    </citation>
    <scope>NUCLEOTIDE SEQUENCE [LARGE SCALE GENOMIC DNA]</scope>
    <source>
        <strain evidence="5">ATCC 700994 / DSM 13514 / JCM 11321 / PZ6</strain>
    </source>
</reference>
<dbReference type="InterPro" id="IPR045595">
    <property type="entry name" value="SufBD_N"/>
</dbReference>
<dbReference type="STRING" id="340102.Pars_0726"/>
<name>A4WIU5_PYRAR</name>
<dbReference type="InterPro" id="IPR055346">
    <property type="entry name" value="Fe-S_cluster_assembly_SufBD"/>
</dbReference>
<dbReference type="GO" id="GO:0016226">
    <property type="term" value="P:iron-sulfur cluster assembly"/>
    <property type="evidence" value="ECO:0007669"/>
    <property type="project" value="InterPro"/>
</dbReference>
<dbReference type="KEGG" id="pas:Pars_0726"/>
<dbReference type="NCBIfam" id="TIGR01980">
    <property type="entry name" value="sufB"/>
    <property type="match status" value="1"/>
</dbReference>
<accession>A4WIU5</accession>
<proteinExistence type="inferred from homology"/>
<gene>
    <name evidence="4" type="ordered locus">Pars_0726</name>
</gene>
<dbReference type="Pfam" id="PF19295">
    <property type="entry name" value="SufBD_N"/>
    <property type="match status" value="1"/>
</dbReference>
<evidence type="ECO:0000313" key="5">
    <source>
        <dbReference type="Proteomes" id="UP000001567"/>
    </source>
</evidence>
<dbReference type="HOGENOM" id="CLU_026231_0_1_2"/>
<comment type="similarity">
    <text evidence="1">Belongs to the iron-sulfur cluster assembly SufBD family.</text>
</comment>
<feature type="domain" description="SUF system FeS cluster assembly SufBD N-terminal" evidence="3">
    <location>
        <begin position="154"/>
        <end position="220"/>
    </location>
</feature>
<dbReference type="Proteomes" id="UP000001567">
    <property type="component" value="Chromosome"/>
</dbReference>
<dbReference type="InterPro" id="IPR000825">
    <property type="entry name" value="SUF_FeS_clus_asmbl_SufBD_core"/>
</dbReference>
<dbReference type="InterPro" id="IPR010231">
    <property type="entry name" value="SUF_FeS_clus_asmbl_SufB"/>
</dbReference>
<feature type="domain" description="SUF system FeS cluster assembly SufBD core" evidence="2">
    <location>
        <begin position="226"/>
        <end position="458"/>
    </location>
</feature>
<dbReference type="EMBL" id="CP000660">
    <property type="protein sequence ID" value="ABP50312.1"/>
    <property type="molecule type" value="Genomic_DNA"/>
</dbReference>
<evidence type="ECO:0000256" key="1">
    <source>
        <dbReference type="ARBA" id="ARBA00043967"/>
    </source>
</evidence>
<sequence>MREGESLYATFALVYMQEFEMLKSTITHVESVEEALGVEKKFSYQVELKGHITRDMVEEISRLKGEPDWMRRLRLRMLELFEKLPTPKWVRAVEEIDLEALVHYAKPQTETVSSWDQVPKEIREYYEKLGLPEIEAKALLGLGAQFDSEIIYFNLKKKLQEKGVIMLPMEEAVRRYPDLVQKYFMRVFPPEHKFAALHGALWSGGVFIYVPPGVRIEQPLETFFFIGQSMESQMEHSIVVADKGAYVHWIEGCSAPRLLKYSFHDGMVEGYAHEGATLKITTVQNWSRNVINFNNKRAIAEAGAKVHWVEGSIGSKTTYTFPSTVLKGEGASTEIVGITAAKGPYWKENGAKVWHLAPRTSSRVVNKSISAEGGVVVYRGVVHVQKGAKHARSHVQCDSLVLDKDSATLTVPHDQVFEETAVVTHEATASSISEEKLAYLRARGFTEDDAKAAIVLGFVGDILKDLPFEYAVVLGRVIELEFGKLSKVG</sequence>
<dbReference type="Pfam" id="PF01458">
    <property type="entry name" value="SUFBD_core"/>
    <property type="match status" value="1"/>
</dbReference>
<protein>
    <submittedName>
        <fullName evidence="4">Iron-regulated ABC transporter membrane component SufB</fullName>
    </submittedName>
</protein>
<evidence type="ECO:0000259" key="2">
    <source>
        <dbReference type="Pfam" id="PF01458"/>
    </source>
</evidence>
<dbReference type="PANTHER" id="PTHR30508:SF1">
    <property type="entry name" value="UPF0051 PROTEIN ABCI8, CHLOROPLASTIC-RELATED"/>
    <property type="match status" value="1"/>
</dbReference>
<dbReference type="SUPFAM" id="SSF101960">
    <property type="entry name" value="Stabilizer of iron transporter SufD"/>
    <property type="match status" value="1"/>
</dbReference>